<dbReference type="InterPro" id="IPR024084">
    <property type="entry name" value="IsoPropMal-DH-like_dom"/>
</dbReference>
<dbReference type="Pfam" id="PF00180">
    <property type="entry name" value="Iso_dh"/>
    <property type="match status" value="1"/>
</dbReference>
<dbReference type="GO" id="GO:0003862">
    <property type="term" value="F:3-isopropylmalate dehydrogenase activity"/>
    <property type="evidence" value="ECO:0007669"/>
    <property type="project" value="UniProtKB-EC"/>
</dbReference>
<gene>
    <name evidence="2" type="primary">leuB_37</name>
    <name evidence="2" type="ORF">SDC9_211159</name>
</gene>
<dbReference type="EC" id="1.1.1.85" evidence="2"/>
<evidence type="ECO:0000259" key="1">
    <source>
        <dbReference type="Pfam" id="PF00180"/>
    </source>
</evidence>
<name>A0A645JIG6_9ZZZZ</name>
<proteinExistence type="predicted"/>
<sequence length="55" mass="6073">MMLRYSFNLQNEADAIESAVSQVLAAGYRTADILGTSDVIPLNTIQMTEKIIELL</sequence>
<dbReference type="Gene3D" id="3.40.718.10">
    <property type="entry name" value="Isopropylmalate Dehydrogenase"/>
    <property type="match status" value="1"/>
</dbReference>
<comment type="caution">
    <text evidence="2">The sequence shown here is derived from an EMBL/GenBank/DDBJ whole genome shotgun (WGS) entry which is preliminary data.</text>
</comment>
<keyword evidence="2" id="KW-0560">Oxidoreductase</keyword>
<dbReference type="AlphaFoldDB" id="A0A645JIG6"/>
<reference evidence="2" key="1">
    <citation type="submission" date="2019-08" db="EMBL/GenBank/DDBJ databases">
        <authorList>
            <person name="Kucharzyk K."/>
            <person name="Murdoch R.W."/>
            <person name="Higgins S."/>
            <person name="Loffler F."/>
        </authorList>
    </citation>
    <scope>NUCLEOTIDE SEQUENCE</scope>
</reference>
<organism evidence="2">
    <name type="scientific">bioreactor metagenome</name>
    <dbReference type="NCBI Taxonomy" id="1076179"/>
    <lineage>
        <taxon>unclassified sequences</taxon>
        <taxon>metagenomes</taxon>
        <taxon>ecological metagenomes</taxon>
    </lineage>
</organism>
<evidence type="ECO:0000313" key="2">
    <source>
        <dbReference type="EMBL" id="MPN63401.1"/>
    </source>
</evidence>
<dbReference type="EMBL" id="VSSQ01142767">
    <property type="protein sequence ID" value="MPN63401.1"/>
    <property type="molecule type" value="Genomic_DNA"/>
</dbReference>
<dbReference type="SUPFAM" id="SSF53659">
    <property type="entry name" value="Isocitrate/Isopropylmalate dehydrogenase-like"/>
    <property type="match status" value="1"/>
</dbReference>
<protein>
    <submittedName>
        <fullName evidence="2">3-isopropylmalate dehydrogenase</fullName>
        <ecNumber evidence="2">1.1.1.85</ecNumber>
    </submittedName>
</protein>
<feature type="domain" description="Isopropylmalate dehydrogenase-like" evidence="1">
    <location>
        <begin position="1"/>
        <end position="51"/>
    </location>
</feature>
<accession>A0A645JIG6</accession>